<name>A0ABY7ENL8_MYAAR</name>
<dbReference type="Proteomes" id="UP001164746">
    <property type="component" value="Chromosome 6"/>
</dbReference>
<protein>
    <submittedName>
        <fullName evidence="1">Uncharacterized protein</fullName>
    </submittedName>
</protein>
<gene>
    <name evidence="1" type="ORF">MAR_018744</name>
</gene>
<dbReference type="EMBL" id="CP111017">
    <property type="protein sequence ID" value="WAR08786.1"/>
    <property type="molecule type" value="Genomic_DNA"/>
</dbReference>
<reference evidence="1" key="1">
    <citation type="submission" date="2022-11" db="EMBL/GenBank/DDBJ databases">
        <title>Centuries of genome instability and evolution in soft-shell clam transmissible cancer (bioRxiv).</title>
        <authorList>
            <person name="Hart S.F.M."/>
            <person name="Yonemitsu M.A."/>
            <person name="Giersch R.M."/>
            <person name="Beal B.F."/>
            <person name="Arriagada G."/>
            <person name="Davis B.W."/>
            <person name="Ostrander E.A."/>
            <person name="Goff S.P."/>
            <person name="Metzger M.J."/>
        </authorList>
    </citation>
    <scope>NUCLEOTIDE SEQUENCE</scope>
    <source>
        <strain evidence="1">MELC-2E11</strain>
        <tissue evidence="1">Siphon/mantle</tissue>
    </source>
</reference>
<organism evidence="1 2">
    <name type="scientific">Mya arenaria</name>
    <name type="common">Soft-shell clam</name>
    <dbReference type="NCBI Taxonomy" id="6604"/>
    <lineage>
        <taxon>Eukaryota</taxon>
        <taxon>Metazoa</taxon>
        <taxon>Spiralia</taxon>
        <taxon>Lophotrochozoa</taxon>
        <taxon>Mollusca</taxon>
        <taxon>Bivalvia</taxon>
        <taxon>Autobranchia</taxon>
        <taxon>Heteroconchia</taxon>
        <taxon>Euheterodonta</taxon>
        <taxon>Imparidentia</taxon>
        <taxon>Neoheterodontei</taxon>
        <taxon>Myida</taxon>
        <taxon>Myoidea</taxon>
        <taxon>Myidae</taxon>
        <taxon>Mya</taxon>
    </lineage>
</organism>
<evidence type="ECO:0000313" key="1">
    <source>
        <dbReference type="EMBL" id="WAR08786.1"/>
    </source>
</evidence>
<sequence length="93" mass="10513">MEPTTQGSHLAWYAKKHGPLWAWPCFAFEDLNGWLLRSAHGTGNVCMQLLSMLHGLKQLKHDASNIADESLKEFTKDMLSSGRRVKTLMQVTN</sequence>
<evidence type="ECO:0000313" key="2">
    <source>
        <dbReference type="Proteomes" id="UP001164746"/>
    </source>
</evidence>
<proteinExistence type="predicted"/>
<accession>A0ABY7ENL8</accession>
<keyword evidence="2" id="KW-1185">Reference proteome</keyword>